<gene>
    <name evidence="1" type="ORF">SAMN05192583_2177</name>
</gene>
<accession>A0A1H8EHA7</accession>
<organism evidence="1 2">
    <name type="scientific">Sphingomonas gellani</name>
    <dbReference type="NCBI Taxonomy" id="1166340"/>
    <lineage>
        <taxon>Bacteria</taxon>
        <taxon>Pseudomonadati</taxon>
        <taxon>Pseudomonadota</taxon>
        <taxon>Alphaproteobacteria</taxon>
        <taxon>Sphingomonadales</taxon>
        <taxon>Sphingomonadaceae</taxon>
        <taxon>Sphingomonas</taxon>
    </lineage>
</organism>
<sequence>MAFFVPGRARGVAGMLTGVAYRTAMALFLVATADPAFSGPAEAQALAQFARHGFRQVTTHELAGWRLLHAEPIAGGPATLLTRGDDLVAVAGTPMIDGLIGTEALERLLTMDLLPQPDWRRIGGQFFALVRKRGRTILFGDFLGAYQLFHDRAERVFSTSQLATIGALPRVSFDPQGVYEWAFGVATIGNATVWNEIAMLGPERLVELTPGGAVSHPLAKPLDWTPEAMPLAERVRRLQAPLMRVAEAQVRHFGEAINCPLSGGFDSRLMLATLRAAGGRPQVYVYGSPSRPDVAVAKAIGAAEGFAVEWIDKQAAPVTPDAFAEQVERDFDDLDGLPNFGVLFDNGGNRAARDKRHAGGALAVSGGAGEIFRDFFMLPDRPASAWTLTRAFNSRFLTADATELFDPVAYRRRIADKVAAALGVGSRDVPMPRTLIEQAYPRVRMRALFRWEINGETRHGPYSLNFVQPDIVSEAMRLPVACKREGRFQAMLIQAIDPALARHKSEYGHAFDEAPKLRWRFDEANSRSRPLWLRERAYALKRLRGPMSDEHGGLLTPEYMGRVIDMEFPIMSRFFNVAHIRDAGLWRRVACLEYMAQRLGSRLAT</sequence>
<dbReference type="EMBL" id="FOCF01000005">
    <property type="protein sequence ID" value="SEN18770.1"/>
    <property type="molecule type" value="Genomic_DNA"/>
</dbReference>
<dbReference type="Proteomes" id="UP000199206">
    <property type="component" value="Unassembled WGS sequence"/>
</dbReference>
<protein>
    <recommendedName>
        <fullName evidence="3">Asparagine synthase (Glutamine-hydrolysing)</fullName>
    </recommendedName>
</protein>
<dbReference type="SUPFAM" id="SSF52402">
    <property type="entry name" value="Adenine nucleotide alpha hydrolases-like"/>
    <property type="match status" value="1"/>
</dbReference>
<evidence type="ECO:0000313" key="2">
    <source>
        <dbReference type="Proteomes" id="UP000199206"/>
    </source>
</evidence>
<keyword evidence="2" id="KW-1185">Reference proteome</keyword>
<name>A0A1H8EHA7_9SPHN</name>
<evidence type="ECO:0008006" key="3">
    <source>
        <dbReference type="Google" id="ProtNLM"/>
    </source>
</evidence>
<reference evidence="2" key="1">
    <citation type="submission" date="2016-10" db="EMBL/GenBank/DDBJ databases">
        <authorList>
            <person name="Varghese N."/>
            <person name="Submissions S."/>
        </authorList>
    </citation>
    <scope>NUCLEOTIDE SEQUENCE [LARGE SCALE GENOMIC DNA]</scope>
    <source>
        <strain evidence="2">S6-262</strain>
    </source>
</reference>
<dbReference type="InterPro" id="IPR014729">
    <property type="entry name" value="Rossmann-like_a/b/a_fold"/>
</dbReference>
<dbReference type="STRING" id="1166340.SAMN05192583_2177"/>
<evidence type="ECO:0000313" key="1">
    <source>
        <dbReference type="EMBL" id="SEN18770.1"/>
    </source>
</evidence>
<proteinExistence type="predicted"/>
<dbReference type="AlphaFoldDB" id="A0A1H8EHA7"/>
<dbReference type="Gene3D" id="3.40.50.620">
    <property type="entry name" value="HUPs"/>
    <property type="match status" value="1"/>
</dbReference>